<reference evidence="1 2" key="1">
    <citation type="submission" date="2021-06" db="EMBL/GenBank/DDBJ databases">
        <authorList>
            <person name="Jeong J.W."/>
        </authorList>
    </citation>
    <scope>NUCLEOTIDE SEQUENCE [LARGE SCALE GENOMIC DNA]</scope>
    <source>
        <strain evidence="1 2">MMS21-TAE1-1</strain>
    </source>
</reference>
<gene>
    <name evidence="1" type="ORF">KSW38_22080</name>
</gene>
<organism evidence="1 2">
    <name type="scientific">Paenarthrobacter aromaticivorans</name>
    <dbReference type="NCBI Taxonomy" id="2849150"/>
    <lineage>
        <taxon>Bacteria</taxon>
        <taxon>Bacillati</taxon>
        <taxon>Actinomycetota</taxon>
        <taxon>Actinomycetes</taxon>
        <taxon>Micrococcales</taxon>
        <taxon>Micrococcaceae</taxon>
        <taxon>Paenarthrobacter</taxon>
    </lineage>
</organism>
<dbReference type="RefSeq" id="WP_216927148.1">
    <property type="nucleotide sequence ID" value="NZ_JAHOPC010000021.1"/>
</dbReference>
<protein>
    <submittedName>
        <fullName evidence="1">Uncharacterized protein</fullName>
    </submittedName>
</protein>
<keyword evidence="2" id="KW-1185">Reference proteome</keyword>
<evidence type="ECO:0000313" key="2">
    <source>
        <dbReference type="Proteomes" id="UP000824166"/>
    </source>
</evidence>
<dbReference type="Proteomes" id="UP000824166">
    <property type="component" value="Unassembled WGS sequence"/>
</dbReference>
<name>A0ABS6IEZ1_9MICC</name>
<accession>A0ABS6IEZ1</accession>
<comment type="caution">
    <text evidence="1">The sequence shown here is derived from an EMBL/GenBank/DDBJ whole genome shotgun (WGS) entry which is preliminary data.</text>
</comment>
<sequence length="79" mass="7310">MALNTVKIAAVLSSGRSARAPLSGSASLFGVFPGKGVGVGEGVGVDVVEEGGVAVGDGAEAVGDGVDVGVAEGVGGDVV</sequence>
<evidence type="ECO:0000313" key="1">
    <source>
        <dbReference type="EMBL" id="MBU8868987.1"/>
    </source>
</evidence>
<dbReference type="EMBL" id="JAHOPC010000021">
    <property type="protein sequence ID" value="MBU8868987.1"/>
    <property type="molecule type" value="Genomic_DNA"/>
</dbReference>
<proteinExistence type="predicted"/>